<evidence type="ECO:0000313" key="5">
    <source>
        <dbReference type="WBParaSite" id="maker-uti_cns_0007678-snap-gene-0.2-mRNA-1"/>
    </source>
</evidence>
<dbReference type="WBParaSite" id="maker-uti_cns_0001167-snap-gene-0.13-mRNA-1">
    <property type="protein sequence ID" value="maker-uti_cns_0001167-snap-gene-0.13-mRNA-1"/>
    <property type="gene ID" value="maker-uti_cns_0001167-snap-gene-0.13"/>
</dbReference>
<evidence type="ECO:0000313" key="3">
    <source>
        <dbReference type="Proteomes" id="UP000095280"/>
    </source>
</evidence>
<keyword evidence="3" id="KW-1185">Reference proteome</keyword>
<reference evidence="4 5" key="1">
    <citation type="submission" date="2016-11" db="UniProtKB">
        <authorList>
            <consortium name="WormBaseParasite"/>
        </authorList>
    </citation>
    <scope>IDENTIFICATION</scope>
</reference>
<feature type="compositionally biased region" description="Basic residues" evidence="1">
    <location>
        <begin position="313"/>
        <end position="348"/>
    </location>
</feature>
<sequence>MSRQSPQSVALLAWTFLLYVTCSDTVTASSGGSNARKLNCQTAYPAAKLLPAASCQPVPDWCRRLAGHGARSWRQCRARCDSGRLQFGDATYRISWLGSVSVKGGGGGGVRKKQKQQRMTLFTLAKRGWEGRRLTIWRGRVYARKRGDRSWRIVYQIGKDLVALPLGSKPPKNCRQRHAKPSRKSQKAVAAGSSSGGGQRLSGVRTSCHRNECTLRLSLRKLLRQVHRLMRRSKRDQRHGDVALRFVLVANGKRVRVGSAKMVLIGGGRSDRQGRRGQRGEAEDPAADYRRFLTRRREKYWRERGWKGGKAGGRGKSKRSGQRRNQRAHSRGSSRRQLKRSGQKKKTKLGGFDDKDRLRTMLELLGGA</sequence>
<feature type="region of interest" description="Disordered" evidence="1">
    <location>
        <begin position="303"/>
        <end position="356"/>
    </location>
</feature>
<feature type="signal peptide" evidence="2">
    <location>
        <begin position="1"/>
        <end position="23"/>
    </location>
</feature>
<feature type="chain" id="PRO_5011395073" evidence="2">
    <location>
        <begin position="24"/>
        <end position="368"/>
    </location>
</feature>
<evidence type="ECO:0000256" key="1">
    <source>
        <dbReference type="SAM" id="MobiDB-lite"/>
    </source>
</evidence>
<organism evidence="3 5">
    <name type="scientific">Macrostomum lignano</name>
    <dbReference type="NCBI Taxonomy" id="282301"/>
    <lineage>
        <taxon>Eukaryota</taxon>
        <taxon>Metazoa</taxon>
        <taxon>Spiralia</taxon>
        <taxon>Lophotrochozoa</taxon>
        <taxon>Platyhelminthes</taxon>
        <taxon>Rhabditophora</taxon>
        <taxon>Macrostomorpha</taxon>
        <taxon>Macrostomida</taxon>
        <taxon>Macrostomidae</taxon>
        <taxon>Macrostomum</taxon>
    </lineage>
</organism>
<name>A0A1I8HRW7_9PLAT</name>
<keyword evidence="2" id="KW-0732">Signal</keyword>
<evidence type="ECO:0000313" key="4">
    <source>
        <dbReference type="WBParaSite" id="maker-uti_cns_0001167-snap-gene-0.13-mRNA-1"/>
    </source>
</evidence>
<feature type="compositionally biased region" description="Basic residues" evidence="1">
    <location>
        <begin position="172"/>
        <end position="186"/>
    </location>
</feature>
<proteinExistence type="predicted"/>
<dbReference type="WBParaSite" id="maker-uti_cns_0007678-snap-gene-0.2-mRNA-1">
    <property type="protein sequence ID" value="maker-uti_cns_0007678-snap-gene-0.2-mRNA-1"/>
    <property type="gene ID" value="maker-uti_cns_0007678-snap-gene-0.2"/>
</dbReference>
<evidence type="ECO:0000256" key="2">
    <source>
        <dbReference type="SAM" id="SignalP"/>
    </source>
</evidence>
<protein>
    <submittedName>
        <fullName evidence="4 5">NTR domain-containing protein</fullName>
    </submittedName>
</protein>
<dbReference type="Proteomes" id="UP000095280">
    <property type="component" value="Unplaced"/>
</dbReference>
<feature type="compositionally biased region" description="Basic and acidic residues" evidence="1">
    <location>
        <begin position="269"/>
        <end position="287"/>
    </location>
</feature>
<feature type="region of interest" description="Disordered" evidence="1">
    <location>
        <begin position="266"/>
        <end position="287"/>
    </location>
</feature>
<accession>A0A1I8HRW7</accession>
<feature type="region of interest" description="Disordered" evidence="1">
    <location>
        <begin position="166"/>
        <end position="204"/>
    </location>
</feature>
<dbReference type="AlphaFoldDB" id="A0A1I8HRW7"/>